<proteinExistence type="predicted"/>
<dbReference type="AlphaFoldDB" id="A0AA51R163"/>
<protein>
    <submittedName>
        <fullName evidence="1">Uncharacterized protein</fullName>
    </submittedName>
</protein>
<dbReference type="RefSeq" id="WP_308872453.1">
    <property type="nucleotide sequence ID" value="NZ_CP133217.1"/>
</dbReference>
<organism evidence="1">
    <name type="scientific">Thiothrix subterranea</name>
    <dbReference type="NCBI Taxonomy" id="2735563"/>
    <lineage>
        <taxon>Bacteria</taxon>
        <taxon>Pseudomonadati</taxon>
        <taxon>Pseudomonadota</taxon>
        <taxon>Gammaproteobacteria</taxon>
        <taxon>Thiotrichales</taxon>
        <taxon>Thiotrichaceae</taxon>
        <taxon>Thiothrix</taxon>
    </lineage>
</organism>
<sequence>MSAWHDRQYQLAREREIRAAAHRARVVAVEENNESFLHRYEDILNDLVADGLEEFMASEFAYVRSEIHRIRYASDAFAARNWSVQLGQRMRTLPRQAREQKWIAEEHERLQREEAAHKAERQAAKLQAEKETAWTTATSNWENKLARNLAFKALAELRQRVLIENLSVAQMQQAIAQIKQQAEVQARKTQQEFNQTVQAEAVQTEKAELVKSVESANLPLTQTELMKQKIAAASWENLAEITQETNVVQDDAVENEAVRKEMVKAVYQSLKQAGFTVLPPVKQTNSENDIVLIQASRPSGNQARFRIKLDGSVRYEFDNYKGQHCKKDMDQVLPKLSEIYGVNLSKERVIWENPDDEKMDAKPISPIHTTRAR</sequence>
<reference evidence="1" key="1">
    <citation type="submission" date="2023-08" db="EMBL/GenBank/DDBJ databases">
        <title>New molecular markers tilS and rpoB for phylogenetic and monitoring studies of the genus Thiothrix biodiversity.</title>
        <authorList>
            <person name="Ravin N.V."/>
            <person name="Smolyakov D."/>
            <person name="Markov N.D."/>
            <person name="Beletsky A.V."/>
            <person name="Mardanov A.V."/>
            <person name="Rudenko T.S."/>
            <person name="Grabovich M.Y."/>
        </authorList>
    </citation>
    <scope>NUCLEOTIDE SEQUENCE</scope>
    <source>
        <strain evidence="1">DNT52</strain>
    </source>
</reference>
<evidence type="ECO:0000313" key="1">
    <source>
        <dbReference type="EMBL" id="WML88732.1"/>
    </source>
</evidence>
<dbReference type="EMBL" id="CP133217">
    <property type="protein sequence ID" value="WML88732.1"/>
    <property type="molecule type" value="Genomic_DNA"/>
</dbReference>
<dbReference type="Proteomes" id="UP001229862">
    <property type="component" value="Chromosome"/>
</dbReference>
<name>A0AA51R163_9GAMM</name>
<gene>
    <name evidence="1" type="ORF">RCG00_10200</name>
</gene>
<accession>A0AA51R163</accession>